<evidence type="ECO:0000313" key="2">
    <source>
        <dbReference type="EMBL" id="QUD90508.1"/>
    </source>
</evidence>
<keyword evidence="3" id="KW-1185">Reference proteome</keyword>
<name>A0A975G3L1_9CAUL</name>
<dbReference type="Pfam" id="PF01796">
    <property type="entry name" value="OB_ChsH2_C"/>
    <property type="match status" value="1"/>
</dbReference>
<dbReference type="EMBL" id="CP073078">
    <property type="protein sequence ID" value="QUD90508.1"/>
    <property type="molecule type" value="Genomic_DNA"/>
</dbReference>
<dbReference type="Proteomes" id="UP000676409">
    <property type="component" value="Chromosome"/>
</dbReference>
<dbReference type="InterPro" id="IPR002878">
    <property type="entry name" value="ChsH2_C"/>
</dbReference>
<organism evidence="2 3">
    <name type="scientific">Phenylobacterium montanum</name>
    <dbReference type="NCBI Taxonomy" id="2823693"/>
    <lineage>
        <taxon>Bacteria</taxon>
        <taxon>Pseudomonadati</taxon>
        <taxon>Pseudomonadota</taxon>
        <taxon>Alphaproteobacteria</taxon>
        <taxon>Caulobacterales</taxon>
        <taxon>Caulobacteraceae</taxon>
        <taxon>Phenylobacterium</taxon>
    </lineage>
</organism>
<gene>
    <name evidence="2" type="ORF">KCG34_11900</name>
</gene>
<dbReference type="SUPFAM" id="SSF50249">
    <property type="entry name" value="Nucleic acid-binding proteins"/>
    <property type="match status" value="1"/>
</dbReference>
<dbReference type="KEGG" id="caul:KCG34_11900"/>
<dbReference type="InterPro" id="IPR012340">
    <property type="entry name" value="NA-bd_OB-fold"/>
</dbReference>
<sequence length="137" mass="14992">MGAVAIANGLFTMGEAPRLIGGRRKDDDRIVFPMPTGAEGALYEPVELSPRGALWSFTVQRFRPKSPPYAGDDDERSFKPFALGYVELPGEVIVEARLLTDDFTSLRIGQPMDLVLTPFRKAADGSDVLTYAFRPAA</sequence>
<feature type="domain" description="ChsH2 C-terminal OB-fold" evidence="1">
    <location>
        <begin position="46"/>
        <end position="116"/>
    </location>
</feature>
<accession>A0A975G3L1</accession>
<reference evidence="2" key="1">
    <citation type="submission" date="2021-04" db="EMBL/GenBank/DDBJ databases">
        <title>The complete genome sequence of Caulobacter sp. S6.</title>
        <authorList>
            <person name="Tang Y."/>
            <person name="Ouyang W."/>
            <person name="Liu Q."/>
            <person name="Huang B."/>
            <person name="Guo Z."/>
            <person name="Lei P."/>
        </authorList>
    </citation>
    <scope>NUCLEOTIDE SEQUENCE</scope>
    <source>
        <strain evidence="2">S6</strain>
    </source>
</reference>
<evidence type="ECO:0000313" key="3">
    <source>
        <dbReference type="Proteomes" id="UP000676409"/>
    </source>
</evidence>
<proteinExistence type="predicted"/>
<dbReference type="AlphaFoldDB" id="A0A975G3L1"/>
<evidence type="ECO:0000259" key="1">
    <source>
        <dbReference type="Pfam" id="PF01796"/>
    </source>
</evidence>
<protein>
    <submittedName>
        <fullName evidence="2">OB-fold domain-containing protein</fullName>
    </submittedName>
</protein>
<dbReference type="RefSeq" id="WP_211940559.1">
    <property type="nucleotide sequence ID" value="NZ_CP073078.1"/>
</dbReference>